<evidence type="ECO:0000313" key="3">
    <source>
        <dbReference type="Proteomes" id="UP001429357"/>
    </source>
</evidence>
<protein>
    <recommendedName>
        <fullName evidence="4">DUF1648 domain-containing protein</fullName>
    </recommendedName>
</protein>
<dbReference type="EMBL" id="MAEI02000001">
    <property type="protein sequence ID" value="MEO1783223.1"/>
    <property type="molecule type" value="Genomic_DNA"/>
</dbReference>
<comment type="caution">
    <text evidence="2">The sequence shown here is derived from an EMBL/GenBank/DDBJ whole genome shotgun (WGS) entry which is preliminary data.</text>
</comment>
<organism evidence="2 3">
    <name type="scientific">Enterococcus diestrammenae</name>
    <dbReference type="NCBI Taxonomy" id="1155073"/>
    <lineage>
        <taxon>Bacteria</taxon>
        <taxon>Bacillati</taxon>
        <taxon>Bacillota</taxon>
        <taxon>Bacilli</taxon>
        <taxon>Lactobacillales</taxon>
        <taxon>Enterococcaceae</taxon>
        <taxon>Enterococcus</taxon>
    </lineage>
</organism>
<keyword evidence="1" id="KW-1133">Transmembrane helix</keyword>
<feature type="transmembrane region" description="Helical" evidence="1">
    <location>
        <begin position="102"/>
        <end position="125"/>
    </location>
</feature>
<keyword evidence="1" id="KW-0812">Transmembrane</keyword>
<accession>A0ABV0F586</accession>
<dbReference type="Proteomes" id="UP001429357">
    <property type="component" value="Unassembled WGS sequence"/>
</dbReference>
<reference evidence="3" key="1">
    <citation type="submission" date="2016-06" db="EMBL/GenBank/DDBJ databases">
        <title>Four novel species of enterococci isolated from chicken manure.</title>
        <authorList>
            <person name="Van Tyne D."/>
        </authorList>
    </citation>
    <scope>NUCLEOTIDE SEQUENCE [LARGE SCALE GENOMIC DNA]</scope>
    <source>
        <strain evidence="3">JM9A</strain>
    </source>
</reference>
<gene>
    <name evidence="2" type="ORF">BAU18_002842</name>
</gene>
<evidence type="ECO:0008006" key="4">
    <source>
        <dbReference type="Google" id="ProtNLM"/>
    </source>
</evidence>
<evidence type="ECO:0000313" key="2">
    <source>
        <dbReference type="EMBL" id="MEO1783223.1"/>
    </source>
</evidence>
<proteinExistence type="predicted"/>
<keyword evidence="3" id="KW-1185">Reference proteome</keyword>
<keyword evidence="1" id="KW-0472">Membrane</keyword>
<reference evidence="2 3" key="2">
    <citation type="submission" date="2024-02" db="EMBL/GenBank/DDBJ databases">
        <title>The Genome Sequence of Enterococcus diestrammenae JM9A.</title>
        <authorList>
            <person name="Earl A."/>
            <person name="Manson A."/>
            <person name="Gilmore M."/>
            <person name="Sanders J."/>
            <person name="Shea T."/>
            <person name="Howe W."/>
            <person name="Livny J."/>
            <person name="Cuomo C."/>
            <person name="Neafsey D."/>
            <person name="Birren B."/>
        </authorList>
    </citation>
    <scope>NUCLEOTIDE SEQUENCE [LARGE SCALE GENOMIC DNA]</scope>
    <source>
        <strain evidence="2 3">JM9A</strain>
    </source>
</reference>
<feature type="transmembrane region" description="Helical" evidence="1">
    <location>
        <begin position="21"/>
        <end position="41"/>
    </location>
</feature>
<dbReference type="RefSeq" id="WP_161870128.1">
    <property type="nucleotide sequence ID" value="NZ_MAEI02000001.1"/>
</dbReference>
<evidence type="ECO:0000256" key="1">
    <source>
        <dbReference type="SAM" id="Phobius"/>
    </source>
</evidence>
<sequence length="126" mass="14606">MGWIIQRVDRCFLKLRLANGVLTLGAVIFILYLVSILPQTIPIQLSPIENQFLGEYRIGNYGNKLGLFFLPALGVGFSLLFPRDWPAKAYGRYSEKSFLLQLLVLLTWGLFWVVCFYYLLVLVQWR</sequence>
<name>A0ABV0F586_9ENTE</name>
<feature type="transmembrane region" description="Helical" evidence="1">
    <location>
        <begin position="61"/>
        <end position="81"/>
    </location>
</feature>